<feature type="domain" description="Myb/SANT-like" evidence="1">
    <location>
        <begin position="20"/>
        <end position="119"/>
    </location>
</feature>
<proteinExistence type="predicted"/>
<comment type="caution">
    <text evidence="2">The sequence shown here is derived from an EMBL/GenBank/DDBJ whole genome shotgun (WGS) entry which is preliminary data.</text>
</comment>
<protein>
    <recommendedName>
        <fullName evidence="1">Myb/SANT-like domain-containing protein</fullName>
    </recommendedName>
</protein>
<name>A0AAV8U4M6_9ROSI</name>
<dbReference type="EMBL" id="JAIWQS010000002">
    <property type="protein sequence ID" value="KAJ8773069.1"/>
    <property type="molecule type" value="Genomic_DNA"/>
</dbReference>
<dbReference type="Pfam" id="PF12776">
    <property type="entry name" value="Myb_DNA-bind_3"/>
    <property type="match status" value="1"/>
</dbReference>
<sequence length="167" mass="19595">MSMNSPFAVDTESLEQTKQKWTYDEDVVLVSCMVDLHNVKMYNANIGFKAGYLNELERMVTTKLPNSNLRVKPHIESRIKTLKKQWSTVYDMIRKDISRFGWDMERKMIIAEDHVWGSYLSSHKDAAQFRQRSFPFYHELTGIYGEDRATRNDAQTTADILKEMESQ</sequence>
<dbReference type="Proteomes" id="UP001159364">
    <property type="component" value="Linkage Group LG02"/>
</dbReference>
<reference evidence="2 3" key="1">
    <citation type="submission" date="2021-09" db="EMBL/GenBank/DDBJ databases">
        <title>Genomic insights and catalytic innovation underlie evolution of tropane alkaloids biosynthesis.</title>
        <authorList>
            <person name="Wang Y.-J."/>
            <person name="Tian T."/>
            <person name="Huang J.-P."/>
            <person name="Huang S.-X."/>
        </authorList>
    </citation>
    <scope>NUCLEOTIDE SEQUENCE [LARGE SCALE GENOMIC DNA]</scope>
    <source>
        <strain evidence="2">KIB-2018</strain>
        <tissue evidence="2">Leaf</tissue>
    </source>
</reference>
<organism evidence="2 3">
    <name type="scientific">Erythroxylum novogranatense</name>
    <dbReference type="NCBI Taxonomy" id="1862640"/>
    <lineage>
        <taxon>Eukaryota</taxon>
        <taxon>Viridiplantae</taxon>
        <taxon>Streptophyta</taxon>
        <taxon>Embryophyta</taxon>
        <taxon>Tracheophyta</taxon>
        <taxon>Spermatophyta</taxon>
        <taxon>Magnoliopsida</taxon>
        <taxon>eudicotyledons</taxon>
        <taxon>Gunneridae</taxon>
        <taxon>Pentapetalae</taxon>
        <taxon>rosids</taxon>
        <taxon>fabids</taxon>
        <taxon>Malpighiales</taxon>
        <taxon>Erythroxylaceae</taxon>
        <taxon>Erythroxylum</taxon>
    </lineage>
</organism>
<evidence type="ECO:0000259" key="1">
    <source>
        <dbReference type="Pfam" id="PF12776"/>
    </source>
</evidence>
<evidence type="ECO:0000313" key="3">
    <source>
        <dbReference type="Proteomes" id="UP001159364"/>
    </source>
</evidence>
<gene>
    <name evidence="2" type="ORF">K2173_028246</name>
</gene>
<dbReference type="PANTHER" id="PTHR48464:SF1">
    <property type="entry name" value="MYB_SANT-LIKE DOMAIN-CONTAINING PROTEIN"/>
    <property type="match status" value="1"/>
</dbReference>
<evidence type="ECO:0000313" key="2">
    <source>
        <dbReference type="EMBL" id="KAJ8773069.1"/>
    </source>
</evidence>
<dbReference type="AlphaFoldDB" id="A0AAV8U4M6"/>
<dbReference type="InterPro" id="IPR024752">
    <property type="entry name" value="Myb/SANT-like_dom"/>
</dbReference>
<dbReference type="PANTHER" id="PTHR48464">
    <property type="match status" value="1"/>
</dbReference>
<accession>A0AAV8U4M6</accession>
<keyword evidence="3" id="KW-1185">Reference proteome</keyword>